<sequence>MERKNDSDMAETEEELTPVAKQTSRKRSDKKISVLWLRWKRRGMVEIMSGHRRWTLTNCVRIGLEKALADRTHMKPIEELTKDDYEDIRSKRHNETLDKKSQQSFEFATYAGEVFATLRNIINISEEEYLNSVTPMANRRYLEFISNSKSGQDFFLTPDKRFMIKTQTKKETYFFLEHLRTYIEHFKKYPHTLMVKFLGLHNIKLKGKKRLYFIVMQSIFYPDERIRERYDIKACQASRYVLPEKDGSQIITVLKDNNFGDNKINLGSNRAWFLQQVQADTELLEELGVLDYSLLVGITELHNDEKNSQDLASLVQRVTKSLHHGSPEKSANHAKSTGSTLHEEISHSAATLPVNGVMGSLPGMVDSDDPQTDPTVHHTSTGHGAEADTKYNMIANIPGLNRRLLLNTPNNLHIVDGEEYRYFLGIIDFFVTYSLKKKLENLWKKIRFPGQSFSTVPPKAYAERFRKYMAEHSE</sequence>
<dbReference type="InterPro" id="IPR002498">
    <property type="entry name" value="PInositol-4-P-4/5-kinase_core"/>
</dbReference>
<reference evidence="4" key="1">
    <citation type="submission" date="2022-01" db="EMBL/GenBank/DDBJ databases">
        <authorList>
            <person name="Braso-Vives M."/>
        </authorList>
    </citation>
    <scope>NUCLEOTIDE SEQUENCE</scope>
</reference>
<dbReference type="SUPFAM" id="SSF56104">
    <property type="entry name" value="SAICAR synthase-like"/>
    <property type="match status" value="1"/>
</dbReference>
<dbReference type="SMART" id="SM00330">
    <property type="entry name" value="PIPKc"/>
    <property type="match status" value="1"/>
</dbReference>
<dbReference type="InterPro" id="IPR027484">
    <property type="entry name" value="PInositol-4-P-5-kinase_N"/>
</dbReference>
<dbReference type="GO" id="GO:0046854">
    <property type="term" value="P:phosphatidylinositol phosphate biosynthetic process"/>
    <property type="evidence" value="ECO:0007669"/>
    <property type="project" value="TreeGrafter"/>
</dbReference>
<organism evidence="4 5">
    <name type="scientific">Branchiostoma lanceolatum</name>
    <name type="common">Common lancelet</name>
    <name type="synonym">Amphioxus lanceolatum</name>
    <dbReference type="NCBI Taxonomy" id="7740"/>
    <lineage>
        <taxon>Eukaryota</taxon>
        <taxon>Metazoa</taxon>
        <taxon>Chordata</taxon>
        <taxon>Cephalochordata</taxon>
        <taxon>Leptocardii</taxon>
        <taxon>Amphioxiformes</taxon>
        <taxon>Branchiostomatidae</taxon>
        <taxon>Branchiostoma</taxon>
    </lineage>
</organism>
<dbReference type="InterPro" id="IPR027483">
    <property type="entry name" value="PInositol-4-P-4/5-kinase_C_sf"/>
</dbReference>
<dbReference type="AlphaFoldDB" id="A0A8K0AC38"/>
<dbReference type="Gene3D" id="3.30.800.10">
    <property type="entry name" value="Phosphatidylinositol Phosphate Kinase II Beta"/>
    <property type="match status" value="1"/>
</dbReference>
<dbReference type="Proteomes" id="UP000838412">
    <property type="component" value="Chromosome 8"/>
</dbReference>
<dbReference type="EMBL" id="OV696693">
    <property type="protein sequence ID" value="CAH1272126.1"/>
    <property type="molecule type" value="Genomic_DNA"/>
</dbReference>
<feature type="domain" description="PIPK" evidence="3">
    <location>
        <begin position="44"/>
        <end position="473"/>
    </location>
</feature>
<protein>
    <submittedName>
        <fullName evidence="4">PIP5K1C protein</fullName>
    </submittedName>
</protein>
<dbReference type="OrthoDB" id="20783at2759"/>
<keyword evidence="1" id="KW-0808">Transferase</keyword>
<dbReference type="PANTHER" id="PTHR23086">
    <property type="entry name" value="PHOSPHATIDYLINOSITOL-4-PHOSPHATE 5-KINASE"/>
    <property type="match status" value="1"/>
</dbReference>
<keyword evidence="1" id="KW-0547">Nucleotide-binding</keyword>
<keyword evidence="5" id="KW-1185">Reference proteome</keyword>
<evidence type="ECO:0000256" key="2">
    <source>
        <dbReference type="SAM" id="MobiDB-lite"/>
    </source>
</evidence>
<feature type="region of interest" description="Disordered" evidence="2">
    <location>
        <begin position="360"/>
        <end position="387"/>
    </location>
</feature>
<keyword evidence="1" id="KW-0418">Kinase</keyword>
<dbReference type="GO" id="GO:0005886">
    <property type="term" value="C:plasma membrane"/>
    <property type="evidence" value="ECO:0007669"/>
    <property type="project" value="TreeGrafter"/>
</dbReference>
<keyword evidence="1" id="KW-0067">ATP-binding</keyword>
<evidence type="ECO:0000256" key="1">
    <source>
        <dbReference type="PROSITE-ProRule" id="PRU00781"/>
    </source>
</evidence>
<dbReference type="GO" id="GO:0005524">
    <property type="term" value="F:ATP binding"/>
    <property type="evidence" value="ECO:0007669"/>
    <property type="project" value="UniProtKB-UniRule"/>
</dbReference>
<dbReference type="Gene3D" id="3.30.810.10">
    <property type="entry name" value="2-Layer Sandwich"/>
    <property type="match status" value="1"/>
</dbReference>
<dbReference type="CDD" id="cd17304">
    <property type="entry name" value="PIPKc_PIP5KL1"/>
    <property type="match status" value="1"/>
</dbReference>
<evidence type="ECO:0000313" key="5">
    <source>
        <dbReference type="Proteomes" id="UP000838412"/>
    </source>
</evidence>
<name>A0A8K0AC38_BRALA</name>
<gene>
    <name evidence="4" type="primary">PIP5K1C</name>
    <name evidence="4" type="ORF">BLAG_LOCUS23863</name>
</gene>
<dbReference type="Pfam" id="PF01504">
    <property type="entry name" value="PIP5K"/>
    <property type="match status" value="1"/>
</dbReference>
<accession>A0A8K0AC38</accession>
<proteinExistence type="predicted"/>
<feature type="compositionally biased region" description="Polar residues" evidence="2">
    <location>
        <begin position="372"/>
        <end position="382"/>
    </location>
</feature>
<evidence type="ECO:0000313" key="4">
    <source>
        <dbReference type="EMBL" id="CAH1272126.1"/>
    </source>
</evidence>
<dbReference type="GO" id="GO:0016308">
    <property type="term" value="F:1-phosphatidylinositol-4-phosphate 5-kinase activity"/>
    <property type="evidence" value="ECO:0007669"/>
    <property type="project" value="TreeGrafter"/>
</dbReference>
<dbReference type="PANTHER" id="PTHR23086:SF46">
    <property type="entry name" value="PHOSPHATIDYLINOSITOL 4-PHOSPHATE 5-KINASE-LIKE PROTEIN 1"/>
    <property type="match status" value="1"/>
</dbReference>
<evidence type="ECO:0000259" key="3">
    <source>
        <dbReference type="PROSITE" id="PS51455"/>
    </source>
</evidence>
<dbReference type="PROSITE" id="PS51455">
    <property type="entry name" value="PIPK"/>
    <property type="match status" value="1"/>
</dbReference>
<dbReference type="InterPro" id="IPR023610">
    <property type="entry name" value="PInositol-4/5-P-5/4-kinase"/>
</dbReference>
<feature type="region of interest" description="Disordered" evidence="2">
    <location>
        <begin position="1"/>
        <end position="25"/>
    </location>
</feature>
<feature type="region of interest" description="Disordered" evidence="2">
    <location>
        <begin position="320"/>
        <end position="343"/>
    </location>
</feature>